<dbReference type="AlphaFoldDB" id="A0A837IFE6"/>
<gene>
    <name evidence="1" type="ORF">UX01_C0002G0059</name>
</gene>
<dbReference type="SUPFAM" id="SSF57603">
    <property type="entry name" value="FnI-like domain"/>
    <property type="match status" value="1"/>
</dbReference>
<sequence>MYPNSWLDPKESSSSAITTLNFDDKLIILKGTFSDISSLRPFTFDEYVIRSYGDETPRYDYNEIVGFVGKRGLEKSVTGYSDLVILAKDNNSTEITSILYRFNLQDEDGKLFDQILSTLKFTVEGSSQEILGIQLTRCCSCPTIIDSSQIGENGWILYEQGKDYSALRPKICSSPNIGVCAPCPPLETKSLDCQYNGKTYKNGETVSVDKCNSCSCDNGQVACTLMACE</sequence>
<dbReference type="Pfam" id="PF23334">
    <property type="entry name" value="VWC2L_2nd"/>
    <property type="match status" value="1"/>
</dbReference>
<protein>
    <recommendedName>
        <fullName evidence="3">VWFC domain-containing protein</fullName>
    </recommendedName>
</protein>
<evidence type="ECO:0000313" key="2">
    <source>
        <dbReference type="Proteomes" id="UP000034078"/>
    </source>
</evidence>
<evidence type="ECO:0008006" key="3">
    <source>
        <dbReference type="Google" id="ProtNLM"/>
    </source>
</evidence>
<dbReference type="Gene3D" id="2.10.70.10">
    <property type="entry name" value="Complement Module, domain 1"/>
    <property type="match status" value="1"/>
</dbReference>
<comment type="caution">
    <text evidence="1">The sequence shown here is derived from an EMBL/GenBank/DDBJ whole genome shotgun (WGS) entry which is preliminary data.</text>
</comment>
<organism evidence="1 2">
    <name type="scientific">Candidatus Collierbacteria bacterium GW2011_GWB2_45_17</name>
    <dbReference type="NCBI Taxonomy" id="1618388"/>
    <lineage>
        <taxon>Bacteria</taxon>
        <taxon>Candidatus Collieribacteriota</taxon>
    </lineage>
</organism>
<name>A0A837IFE6_9BACT</name>
<dbReference type="EMBL" id="LCKO01000002">
    <property type="protein sequence ID" value="KKU01093.1"/>
    <property type="molecule type" value="Genomic_DNA"/>
</dbReference>
<reference evidence="1 2" key="1">
    <citation type="journal article" date="2015" name="Nature">
        <title>rRNA introns, odd ribosomes, and small enigmatic genomes across a large radiation of phyla.</title>
        <authorList>
            <person name="Brown C.T."/>
            <person name="Hug L.A."/>
            <person name="Thomas B.C."/>
            <person name="Sharon I."/>
            <person name="Castelle C.J."/>
            <person name="Singh A."/>
            <person name="Wilkins M.J."/>
            <person name="Williams K.H."/>
            <person name="Banfield J.F."/>
        </authorList>
    </citation>
    <scope>NUCLEOTIDE SEQUENCE [LARGE SCALE GENOMIC DNA]</scope>
</reference>
<dbReference type="Proteomes" id="UP000034078">
    <property type="component" value="Unassembled WGS sequence"/>
</dbReference>
<accession>A0A837IFE6</accession>
<evidence type="ECO:0000313" key="1">
    <source>
        <dbReference type="EMBL" id="KKU01093.1"/>
    </source>
</evidence>
<proteinExistence type="predicted"/>